<feature type="domain" description="Rad4 beta-hairpin" evidence="2">
    <location>
        <begin position="439"/>
        <end position="489"/>
    </location>
</feature>
<accession>A0AAV0SZC5</accession>
<evidence type="ECO:0000259" key="2">
    <source>
        <dbReference type="SMART" id="SM01030"/>
    </source>
</evidence>
<dbReference type="GO" id="GO:0006298">
    <property type="term" value="P:mismatch repair"/>
    <property type="evidence" value="ECO:0007669"/>
    <property type="project" value="TreeGrafter"/>
</dbReference>
<dbReference type="InterPro" id="IPR018326">
    <property type="entry name" value="Rad4_beta-hairpin_dom1"/>
</dbReference>
<dbReference type="InterPro" id="IPR038765">
    <property type="entry name" value="Papain-like_cys_pep_sf"/>
</dbReference>
<feature type="compositionally biased region" description="Acidic residues" evidence="1">
    <location>
        <begin position="17"/>
        <end position="40"/>
    </location>
</feature>
<feature type="compositionally biased region" description="Acidic residues" evidence="1">
    <location>
        <begin position="1"/>
        <end position="10"/>
    </location>
</feature>
<dbReference type="AlphaFoldDB" id="A0AAV0SZC5"/>
<dbReference type="Gene3D" id="3.30.70.2460">
    <property type="entry name" value="Rad4, beta-hairpin domain BHD3"/>
    <property type="match status" value="1"/>
</dbReference>
<dbReference type="InterPro" id="IPR036985">
    <property type="entry name" value="Transglutaminase-like_sf"/>
</dbReference>
<evidence type="ECO:0000259" key="3">
    <source>
        <dbReference type="SMART" id="SM01032"/>
    </source>
</evidence>
<proteinExistence type="predicted"/>
<keyword evidence="5" id="KW-1185">Reference proteome</keyword>
<feature type="domain" description="Rad4 beta-hairpin" evidence="3">
    <location>
        <begin position="567"/>
        <end position="641"/>
    </location>
</feature>
<dbReference type="InterPro" id="IPR018328">
    <property type="entry name" value="Rad4_beta-hairpin_dom3"/>
</dbReference>
<dbReference type="PANTHER" id="PTHR12135:SF0">
    <property type="entry name" value="DNA REPAIR PROTEIN COMPLEMENTING XP-C CELLS"/>
    <property type="match status" value="1"/>
</dbReference>
<evidence type="ECO:0000313" key="5">
    <source>
        <dbReference type="Proteomes" id="UP001162031"/>
    </source>
</evidence>
<dbReference type="Pfam" id="PF10405">
    <property type="entry name" value="BHD_3"/>
    <property type="match status" value="1"/>
</dbReference>
<dbReference type="Pfam" id="PF10403">
    <property type="entry name" value="BHD_1"/>
    <property type="match status" value="1"/>
</dbReference>
<gene>
    <name evidence="4" type="ORF">HBR001_LOCUS401</name>
</gene>
<dbReference type="GO" id="GO:0000111">
    <property type="term" value="C:nucleotide-excision repair factor 2 complex"/>
    <property type="evidence" value="ECO:0007669"/>
    <property type="project" value="TreeGrafter"/>
</dbReference>
<protein>
    <recommendedName>
        <fullName evidence="6">Rad4 beta-hairpin domain-containing protein</fullName>
    </recommendedName>
</protein>
<dbReference type="GO" id="GO:0006289">
    <property type="term" value="P:nucleotide-excision repair"/>
    <property type="evidence" value="ECO:0007669"/>
    <property type="project" value="InterPro"/>
</dbReference>
<dbReference type="EMBL" id="CANTFL010000049">
    <property type="protein sequence ID" value="CAI5710092.1"/>
    <property type="molecule type" value="Genomic_DNA"/>
</dbReference>
<dbReference type="InterPro" id="IPR018325">
    <property type="entry name" value="Rad4/PNGase_transGLS-fold"/>
</dbReference>
<dbReference type="GO" id="GO:0071942">
    <property type="term" value="C:XPC complex"/>
    <property type="evidence" value="ECO:0007669"/>
    <property type="project" value="TreeGrafter"/>
</dbReference>
<dbReference type="Proteomes" id="UP001162031">
    <property type="component" value="Unassembled WGS sequence"/>
</dbReference>
<name>A0AAV0SZC5_HYABA</name>
<dbReference type="SMART" id="SM01030">
    <property type="entry name" value="BHD_1"/>
    <property type="match status" value="1"/>
</dbReference>
<dbReference type="PANTHER" id="PTHR12135">
    <property type="entry name" value="DNA REPAIR PROTEIN XP-C / RAD4"/>
    <property type="match status" value="1"/>
</dbReference>
<dbReference type="GO" id="GO:0005737">
    <property type="term" value="C:cytoplasm"/>
    <property type="evidence" value="ECO:0007669"/>
    <property type="project" value="TreeGrafter"/>
</dbReference>
<feature type="compositionally biased region" description="Polar residues" evidence="1">
    <location>
        <begin position="518"/>
        <end position="529"/>
    </location>
</feature>
<dbReference type="GO" id="GO:0003684">
    <property type="term" value="F:damaged DNA binding"/>
    <property type="evidence" value="ECO:0007669"/>
    <property type="project" value="InterPro"/>
</dbReference>
<dbReference type="Gene3D" id="3.90.260.10">
    <property type="entry name" value="Transglutaminase-like"/>
    <property type="match status" value="1"/>
</dbReference>
<dbReference type="SMART" id="SM01032">
    <property type="entry name" value="BHD_3"/>
    <property type="match status" value="1"/>
</dbReference>
<dbReference type="Pfam" id="PF03835">
    <property type="entry name" value="Rad4"/>
    <property type="match status" value="1"/>
</dbReference>
<dbReference type="InterPro" id="IPR042488">
    <property type="entry name" value="Rad4_BHD3_sf"/>
</dbReference>
<evidence type="ECO:0008006" key="6">
    <source>
        <dbReference type="Google" id="ProtNLM"/>
    </source>
</evidence>
<dbReference type="InterPro" id="IPR004583">
    <property type="entry name" value="DNA_repair_Rad4"/>
</dbReference>
<evidence type="ECO:0000313" key="4">
    <source>
        <dbReference type="EMBL" id="CAI5710092.1"/>
    </source>
</evidence>
<comment type="caution">
    <text evidence="4">The sequence shown here is derived from an EMBL/GenBank/DDBJ whole genome shotgun (WGS) entry which is preliminary data.</text>
</comment>
<dbReference type="Gene3D" id="2.20.20.110">
    <property type="entry name" value="Rad4, beta-hairpin domain BHD1"/>
    <property type="match status" value="1"/>
</dbReference>
<dbReference type="GO" id="GO:0003697">
    <property type="term" value="F:single-stranded DNA binding"/>
    <property type="evidence" value="ECO:0007669"/>
    <property type="project" value="TreeGrafter"/>
</dbReference>
<sequence>MASEDEEDEVYAYSAGELDDEDEEQCTDGKEEDDDVEWENVDSSPLAADALTARPSAAPYPPDPVAVHSDDICPNVPATIDTQPKRAQVDWDHVNRSLADKDAAVAAASVACKRRRPCLRLTRDERKRETALHQTHLLLLLALRIKWTRWSCHKLLQGLLLSLATASDVDFCAEVKQRPCAYSLALLVRWFGHAFELSSEPSKALDTEVVTEAALLSVFFARRGRDVELALLFAALCGALQLRYRVTWALDPLLVQKGKVFESSFRRKVGKRPRRSRTIATTLLNRKRRRSDESDEEKETGDKALDLTSDETVGQVFWLWCEVLDEKTKSWIHVDAVRRLVDRPRDVEPLRGKAFRFSYVISIQDDGLLVDVTARYAVHWSKSLALRLADSWLERVLEQINDDTNSQYDENRAAWIRSRANVAADATAEEKKALETLKLAEGMPTSVEGFRKHHLYCLERHLSRSECLHPRKVVGLFNGQAVFLRKHVQPVRSAFKWRRLGRVVKDEERQKPARWQSRDGSLSGCNGSSDDVCGSDRDGTKDTSSLALYGLWQTTEFGPPPVVDGRVPKTKYGNIEIWSHAHVPRGAVHLQLPRIDALAESLGVDFAPAVVGFEVRKGRTVPKIAGIVVAQSHEAMLLDAHAEKQQQTIEKAIAYNRKLVLRRWAKLTKRLLLRQRLEDDYGAVGH</sequence>
<feature type="region of interest" description="Disordered" evidence="1">
    <location>
        <begin position="1"/>
        <end position="60"/>
    </location>
</feature>
<dbReference type="SUPFAM" id="SSF54001">
    <property type="entry name" value="Cysteine proteinases"/>
    <property type="match status" value="1"/>
</dbReference>
<evidence type="ECO:0000256" key="1">
    <source>
        <dbReference type="SAM" id="MobiDB-lite"/>
    </source>
</evidence>
<organism evidence="4 5">
    <name type="scientific">Hyaloperonospora brassicae</name>
    <name type="common">Brassica downy mildew</name>
    <name type="synonym">Peronospora brassicae</name>
    <dbReference type="NCBI Taxonomy" id="162125"/>
    <lineage>
        <taxon>Eukaryota</taxon>
        <taxon>Sar</taxon>
        <taxon>Stramenopiles</taxon>
        <taxon>Oomycota</taxon>
        <taxon>Peronosporomycetes</taxon>
        <taxon>Peronosporales</taxon>
        <taxon>Peronosporaceae</taxon>
        <taxon>Hyaloperonospora</taxon>
    </lineage>
</organism>
<reference evidence="4" key="1">
    <citation type="submission" date="2022-12" db="EMBL/GenBank/DDBJ databases">
        <authorList>
            <person name="Webb A."/>
        </authorList>
    </citation>
    <scope>NUCLEOTIDE SEQUENCE</scope>
    <source>
        <strain evidence="4">Hp1</strain>
    </source>
</reference>
<feature type="region of interest" description="Disordered" evidence="1">
    <location>
        <begin position="508"/>
        <end position="538"/>
    </location>
</feature>